<reference evidence="3" key="1">
    <citation type="journal article" date="2015" name="Proc. Natl. Acad. Sci. U.S.A.">
        <title>Genome sequencing of adzuki bean (Vigna angularis) provides insight into high starch and low fat accumulation and domestication.</title>
        <authorList>
            <person name="Yang K."/>
            <person name="Tian Z."/>
            <person name="Chen C."/>
            <person name="Luo L."/>
            <person name="Zhao B."/>
            <person name="Wang Z."/>
            <person name="Yu L."/>
            <person name="Li Y."/>
            <person name="Sun Y."/>
            <person name="Li W."/>
            <person name="Chen Y."/>
            <person name="Li Y."/>
            <person name="Zhang Y."/>
            <person name="Ai D."/>
            <person name="Zhao J."/>
            <person name="Shang C."/>
            <person name="Ma Y."/>
            <person name="Wu B."/>
            <person name="Wang M."/>
            <person name="Gao L."/>
            <person name="Sun D."/>
            <person name="Zhang P."/>
            <person name="Guo F."/>
            <person name="Wang W."/>
            <person name="Li Y."/>
            <person name="Wang J."/>
            <person name="Varshney R.K."/>
            <person name="Wang J."/>
            <person name="Ling H.Q."/>
            <person name="Wan P."/>
        </authorList>
    </citation>
    <scope>NUCLEOTIDE SEQUENCE</scope>
    <source>
        <strain evidence="3">cv. Jingnong 6</strain>
    </source>
</reference>
<evidence type="ECO:0000256" key="1">
    <source>
        <dbReference type="SAM" id="MobiDB-lite"/>
    </source>
</evidence>
<dbReference type="Gramene" id="KOM29415">
    <property type="protein sequence ID" value="KOM29415"/>
    <property type="gene ID" value="LR48_Vigan665s000500"/>
</dbReference>
<dbReference type="AlphaFoldDB" id="A0A0L9TFL8"/>
<proteinExistence type="predicted"/>
<dbReference type="EMBL" id="KQ258485">
    <property type="protein sequence ID" value="KOM29415.1"/>
    <property type="molecule type" value="Genomic_DNA"/>
</dbReference>
<evidence type="ECO:0000313" key="3">
    <source>
        <dbReference type="Proteomes" id="UP000053144"/>
    </source>
</evidence>
<sequence>MWMLQEFHHRVCTSFQKGISIVLPKAKRVAAPSVTPHCWTPKLVILHPDSAARPYLGLRYSTARLGVGGRPPGVHREKPFPPRPTLGQEQCPSGSHQLLVLPSARAARSASAGEKSAVRHQASVRSIACEIIRSPIFIVCECFNRVPPDPVETIIVCLMTGLSYYIRGLGPPKFFSLVY</sequence>
<feature type="region of interest" description="Disordered" evidence="1">
    <location>
        <begin position="71"/>
        <end position="92"/>
    </location>
</feature>
<gene>
    <name evidence="2" type="ORF">LR48_Vigan665s000500</name>
</gene>
<evidence type="ECO:0000313" key="2">
    <source>
        <dbReference type="EMBL" id="KOM29415.1"/>
    </source>
</evidence>
<accession>A0A0L9TFL8</accession>
<protein>
    <submittedName>
        <fullName evidence="2">Uncharacterized protein</fullName>
    </submittedName>
</protein>
<dbReference type="Proteomes" id="UP000053144">
    <property type="component" value="Unassembled WGS sequence"/>
</dbReference>
<name>A0A0L9TFL8_PHAAN</name>
<organism evidence="2 3">
    <name type="scientific">Phaseolus angularis</name>
    <name type="common">Azuki bean</name>
    <name type="synonym">Vigna angularis</name>
    <dbReference type="NCBI Taxonomy" id="3914"/>
    <lineage>
        <taxon>Eukaryota</taxon>
        <taxon>Viridiplantae</taxon>
        <taxon>Streptophyta</taxon>
        <taxon>Embryophyta</taxon>
        <taxon>Tracheophyta</taxon>
        <taxon>Spermatophyta</taxon>
        <taxon>Magnoliopsida</taxon>
        <taxon>eudicotyledons</taxon>
        <taxon>Gunneridae</taxon>
        <taxon>Pentapetalae</taxon>
        <taxon>rosids</taxon>
        <taxon>fabids</taxon>
        <taxon>Fabales</taxon>
        <taxon>Fabaceae</taxon>
        <taxon>Papilionoideae</taxon>
        <taxon>50 kb inversion clade</taxon>
        <taxon>NPAAA clade</taxon>
        <taxon>indigoferoid/millettioid clade</taxon>
        <taxon>Phaseoleae</taxon>
        <taxon>Vigna</taxon>
    </lineage>
</organism>